<name>A0A317NBV8_9NOCA</name>
<dbReference type="Gene3D" id="3.40.50.1820">
    <property type="entry name" value="alpha/beta hydrolase"/>
    <property type="match status" value="1"/>
</dbReference>
<dbReference type="PANTHER" id="PTHR34853:SF1">
    <property type="entry name" value="LIPASE 5"/>
    <property type="match status" value="1"/>
</dbReference>
<dbReference type="RefSeq" id="WP_110039771.1">
    <property type="nucleotide sequence ID" value="NZ_QGTL01000009.1"/>
</dbReference>
<dbReference type="EMBL" id="QGTL01000009">
    <property type="protein sequence ID" value="PWV72247.1"/>
    <property type="molecule type" value="Genomic_DNA"/>
</dbReference>
<dbReference type="GO" id="GO:0004806">
    <property type="term" value="F:triacylglycerol lipase activity"/>
    <property type="evidence" value="ECO:0007669"/>
    <property type="project" value="InterPro"/>
</dbReference>
<dbReference type="AlphaFoldDB" id="A0A317NBV8"/>
<gene>
    <name evidence="2" type="ORF">DFR69_109163</name>
</gene>
<comment type="caution">
    <text evidence="2">The sequence shown here is derived from an EMBL/GenBank/DDBJ whole genome shotgun (WGS) entry which is preliminary data.</text>
</comment>
<protein>
    <submittedName>
        <fullName evidence="2">Secretory lipase</fullName>
    </submittedName>
</protein>
<evidence type="ECO:0000313" key="3">
    <source>
        <dbReference type="Proteomes" id="UP000246410"/>
    </source>
</evidence>
<keyword evidence="1" id="KW-0732">Signal</keyword>
<accession>A0A317NBV8</accession>
<dbReference type="InterPro" id="IPR005152">
    <property type="entry name" value="Lipase_secreted"/>
</dbReference>
<organism evidence="2 3">
    <name type="scientific">Nocardia neocaledoniensis</name>
    <dbReference type="NCBI Taxonomy" id="236511"/>
    <lineage>
        <taxon>Bacteria</taxon>
        <taxon>Bacillati</taxon>
        <taxon>Actinomycetota</taxon>
        <taxon>Actinomycetes</taxon>
        <taxon>Mycobacteriales</taxon>
        <taxon>Nocardiaceae</taxon>
        <taxon>Nocardia</taxon>
    </lineage>
</organism>
<keyword evidence="3" id="KW-1185">Reference proteome</keyword>
<dbReference type="SUPFAM" id="SSF53474">
    <property type="entry name" value="alpha/beta-Hydrolases"/>
    <property type="match status" value="1"/>
</dbReference>
<dbReference type="Pfam" id="PF03583">
    <property type="entry name" value="LIP"/>
    <property type="match status" value="1"/>
</dbReference>
<dbReference type="Gene3D" id="1.10.260.130">
    <property type="match status" value="1"/>
</dbReference>
<reference evidence="2 3" key="1">
    <citation type="submission" date="2018-05" db="EMBL/GenBank/DDBJ databases">
        <title>Genomic Encyclopedia of Type Strains, Phase IV (KMG-IV): sequencing the most valuable type-strain genomes for metagenomic binning, comparative biology and taxonomic classification.</title>
        <authorList>
            <person name="Goeker M."/>
        </authorList>
    </citation>
    <scope>NUCLEOTIDE SEQUENCE [LARGE SCALE GENOMIC DNA]</scope>
    <source>
        <strain evidence="2 3">DSM 44717</strain>
    </source>
</reference>
<evidence type="ECO:0000256" key="1">
    <source>
        <dbReference type="SAM" id="SignalP"/>
    </source>
</evidence>
<proteinExistence type="predicted"/>
<dbReference type="InterPro" id="IPR029058">
    <property type="entry name" value="AB_hydrolase_fold"/>
</dbReference>
<dbReference type="Proteomes" id="UP000246410">
    <property type="component" value="Unassembled WGS sequence"/>
</dbReference>
<dbReference type="PIRSF" id="PIRSF029171">
    <property type="entry name" value="Esterase_LipA"/>
    <property type="match status" value="1"/>
</dbReference>
<evidence type="ECO:0000313" key="2">
    <source>
        <dbReference type="EMBL" id="PWV72247.1"/>
    </source>
</evidence>
<dbReference type="GO" id="GO:0016042">
    <property type="term" value="P:lipid catabolic process"/>
    <property type="evidence" value="ECO:0007669"/>
    <property type="project" value="InterPro"/>
</dbReference>
<dbReference type="PANTHER" id="PTHR34853">
    <property type="match status" value="1"/>
</dbReference>
<sequence>MPKTMSRAAIAAAVTAAALVAATHAPAGAAPGEVITTETRPSGWHGMAGGGSVVEYTTLDSAGVERPVSGALFVPAGEAPAGGWPIIAYDHGTLGSGPSCGGQADPELAPLPVNREAEDALMARLVDQGFAVVAPDYLGLGRFDTGPHPYLEVRSEATATIDLVRAARAANPDLSRTWSVIGASQGGHAALSAAHVQAEYAPELDFRGTVALDPASDVEKVLPLLLGPGFPALDGTAGITSFTLSILAGLRATHPEAEVDSYLSPLGKELVDAVGSECIDETVRDVKGLAMGDLFVRPLSEGPLRPALTAYMTLPTSGYDAPILLLLNATDMVVPSPLHAALVGQFAAGGVDFQTVTGFGQHTVMTQQMRDALDAFVARVHAAPPQR</sequence>
<feature type="chain" id="PRO_5016410733" evidence="1">
    <location>
        <begin position="30"/>
        <end position="387"/>
    </location>
</feature>
<feature type="signal peptide" evidence="1">
    <location>
        <begin position="1"/>
        <end position="29"/>
    </location>
</feature>